<comment type="similarity">
    <text evidence="7">Belongs to the LDH/MDH superfamily.</text>
</comment>
<dbReference type="GO" id="GO:0004459">
    <property type="term" value="F:L-lactate dehydrogenase (NAD+) activity"/>
    <property type="evidence" value="ECO:0007669"/>
    <property type="project" value="TreeGrafter"/>
</dbReference>
<evidence type="ECO:0000256" key="3">
    <source>
        <dbReference type="ARBA" id="ARBA00023027"/>
    </source>
</evidence>
<gene>
    <name evidence="10" type="ORF">HCUR_00426</name>
</gene>
<protein>
    <submittedName>
        <fullName evidence="10">Malate dehydrogenase</fullName>
    </submittedName>
</protein>
<dbReference type="Proteomes" id="UP000239425">
    <property type="component" value="Unassembled WGS sequence"/>
</dbReference>
<feature type="binding site" evidence="6">
    <location>
        <begin position="8"/>
        <end position="13"/>
    </location>
    <ligand>
        <name>NAD(+)</name>
        <dbReference type="ChEBI" id="CHEBI:57540"/>
    </ligand>
</feature>
<dbReference type="SUPFAM" id="SSF56327">
    <property type="entry name" value="LDH C-terminal domain-like"/>
    <property type="match status" value="1"/>
</dbReference>
<feature type="binding site" evidence="6">
    <location>
        <position position="95"/>
    </location>
    <ligand>
        <name>NAD(+)</name>
        <dbReference type="ChEBI" id="CHEBI:57540"/>
    </ligand>
</feature>
<dbReference type="Pfam" id="PF00056">
    <property type="entry name" value="Ldh_1_N"/>
    <property type="match status" value="1"/>
</dbReference>
<evidence type="ECO:0000313" key="10">
    <source>
        <dbReference type="EMBL" id="PPE04235.1"/>
    </source>
</evidence>
<accession>A0A2S5RAT4</accession>
<dbReference type="EMBL" id="PHHC01000078">
    <property type="protein sequence ID" value="PPE04235.1"/>
    <property type="molecule type" value="Genomic_DNA"/>
</dbReference>
<evidence type="ECO:0000256" key="5">
    <source>
        <dbReference type="PIRSR" id="PIRSR000102-2"/>
    </source>
</evidence>
<evidence type="ECO:0000256" key="6">
    <source>
        <dbReference type="PIRSR" id="PIRSR000102-3"/>
    </source>
</evidence>
<feature type="binding site" evidence="5">
    <location>
        <position position="149"/>
    </location>
    <ligand>
        <name>substrate</name>
    </ligand>
</feature>
<dbReference type="AlphaFoldDB" id="A0A2S5RAT4"/>
<feature type="domain" description="Lactate/malate dehydrogenase C-terminal" evidence="9">
    <location>
        <begin position="145"/>
        <end position="310"/>
    </location>
</feature>
<dbReference type="SUPFAM" id="SSF51735">
    <property type="entry name" value="NAD(P)-binding Rossmann-fold domains"/>
    <property type="match status" value="1"/>
</dbReference>
<dbReference type="InterPro" id="IPR015955">
    <property type="entry name" value="Lactate_DH/Glyco_Ohase_4_C"/>
</dbReference>
<feature type="binding site" evidence="5">
    <location>
        <position position="88"/>
    </location>
    <ligand>
        <name>substrate</name>
    </ligand>
</feature>
<keyword evidence="11" id="KW-1185">Reference proteome</keyword>
<evidence type="ECO:0000259" key="9">
    <source>
        <dbReference type="Pfam" id="PF02866"/>
    </source>
</evidence>
<evidence type="ECO:0000259" key="8">
    <source>
        <dbReference type="Pfam" id="PF00056"/>
    </source>
</evidence>
<keyword evidence="2 7" id="KW-0560">Oxidoreductase</keyword>
<dbReference type="Pfam" id="PF02866">
    <property type="entry name" value="Ldh_1_C"/>
    <property type="match status" value="1"/>
</dbReference>
<dbReference type="Gene3D" id="3.90.110.10">
    <property type="entry name" value="Lactate dehydrogenase/glycoside hydrolase, family 4, C-terminal"/>
    <property type="match status" value="1"/>
</dbReference>
<comment type="caution">
    <text evidence="10">The sequence shown here is derived from an EMBL/GenBank/DDBJ whole genome shotgun (WGS) entry which is preliminary data.</text>
</comment>
<dbReference type="InterPro" id="IPR001236">
    <property type="entry name" value="Lactate/malate_DH_N"/>
</dbReference>
<sequence>MQRVGIIGVGQIGGTLTHMILQHIPQVHIGLYDVNEDLVQGKVWDLEEASIIGGYEGHLEVLSSLRAFEEYDVLVITAGRSRTPGMNRNDLLQENAKILKSISRQIQEFRGVAVVVTNPVDLMARFFSDLHPLPSSRVLGMAGILDESRMAARIKAFTGMKGESLRPCVVGPHSDRMIPLEYVRVGPGALADIISLSVEQKVSIVQNTRYGGVRIVEKLKSGSAFYGPAAGCFRMIQNILEIREDVLTCSVQMGEESPIQDITPKIFFGWPVLLGKQGIKKRVMPCMSAQETSLLRNTLLELQIEYKSFFESLECEKDS</sequence>
<dbReference type="PIRSF" id="PIRSF000102">
    <property type="entry name" value="Lac_mal_DH"/>
    <property type="match status" value="1"/>
</dbReference>
<evidence type="ECO:0000256" key="4">
    <source>
        <dbReference type="PIRSR" id="PIRSR000102-1"/>
    </source>
</evidence>
<evidence type="ECO:0000256" key="2">
    <source>
        <dbReference type="ARBA" id="ARBA00023002"/>
    </source>
</evidence>
<dbReference type="Gene3D" id="3.40.50.720">
    <property type="entry name" value="NAD(P)-binding Rossmann-like Domain"/>
    <property type="match status" value="1"/>
</dbReference>
<dbReference type="InterPro" id="IPR036291">
    <property type="entry name" value="NAD(P)-bd_dom_sf"/>
</dbReference>
<dbReference type="InterPro" id="IPR001557">
    <property type="entry name" value="L-lactate/malate_DH"/>
</dbReference>
<dbReference type="InterPro" id="IPR022383">
    <property type="entry name" value="Lactate/malate_DH_C"/>
</dbReference>
<evidence type="ECO:0000313" key="11">
    <source>
        <dbReference type="Proteomes" id="UP000239425"/>
    </source>
</evidence>
<comment type="function">
    <text evidence="1">Catalyzes the reversible oxidation of malate to oxaloacetate.</text>
</comment>
<dbReference type="PANTHER" id="PTHR43128:SF16">
    <property type="entry name" value="L-LACTATE DEHYDROGENASE"/>
    <property type="match status" value="1"/>
</dbReference>
<proteinExistence type="inferred from homology"/>
<feature type="binding site" evidence="5">
    <location>
        <position position="118"/>
    </location>
    <ligand>
        <name>substrate</name>
    </ligand>
</feature>
<feature type="binding site" evidence="5">
    <location>
        <position position="82"/>
    </location>
    <ligand>
        <name>substrate</name>
    </ligand>
</feature>
<feature type="binding site" evidence="6">
    <location>
        <position position="33"/>
    </location>
    <ligand>
        <name>NAD(+)</name>
        <dbReference type="ChEBI" id="CHEBI:57540"/>
    </ligand>
</feature>
<feature type="domain" description="Lactate/malate dehydrogenase N-terminal" evidence="8">
    <location>
        <begin position="3"/>
        <end position="140"/>
    </location>
</feature>
<dbReference type="PANTHER" id="PTHR43128">
    <property type="entry name" value="L-2-HYDROXYCARBOXYLATE DEHYDROGENASE (NAD(P)(+))"/>
    <property type="match status" value="1"/>
</dbReference>
<dbReference type="GO" id="GO:0006089">
    <property type="term" value="P:lactate metabolic process"/>
    <property type="evidence" value="ECO:0007669"/>
    <property type="project" value="TreeGrafter"/>
</dbReference>
<feature type="active site" description="Proton acceptor" evidence="4">
    <location>
        <position position="173"/>
    </location>
</feature>
<organism evidence="10 11">
    <name type="scientific">Holospora curviuscula</name>
    <dbReference type="NCBI Taxonomy" id="1082868"/>
    <lineage>
        <taxon>Bacteria</taxon>
        <taxon>Pseudomonadati</taxon>
        <taxon>Pseudomonadota</taxon>
        <taxon>Alphaproteobacteria</taxon>
        <taxon>Holosporales</taxon>
        <taxon>Holosporaceae</taxon>
        <taxon>Holospora</taxon>
    </lineage>
</organism>
<keyword evidence="3 6" id="KW-0520">NAD</keyword>
<dbReference type="PRINTS" id="PR00086">
    <property type="entry name" value="LLDHDRGNASE"/>
</dbReference>
<evidence type="ECO:0000256" key="1">
    <source>
        <dbReference type="ARBA" id="ARBA00003966"/>
    </source>
</evidence>
<evidence type="ECO:0000256" key="7">
    <source>
        <dbReference type="RuleBase" id="RU003369"/>
    </source>
</evidence>
<feature type="binding site" evidence="6">
    <location>
        <begin position="116"/>
        <end position="118"/>
    </location>
    <ligand>
        <name>NAD(+)</name>
        <dbReference type="ChEBI" id="CHEBI:57540"/>
    </ligand>
</feature>
<reference evidence="10 11" key="1">
    <citation type="submission" date="2017-11" db="EMBL/GenBank/DDBJ databases">
        <title>Comparative genomic analysis of Holospora spp., intranuclear symbionts of paramecia.</title>
        <authorList>
            <person name="Garushyants S.K."/>
            <person name="Beliavskaya A."/>
            <person name="Malko D.B."/>
            <person name="Logacheva M.D."/>
            <person name="Rautian M.S."/>
            <person name="Gelfand M.S."/>
        </authorList>
    </citation>
    <scope>NUCLEOTIDE SEQUENCE [LARGE SCALE GENOMIC DNA]</scope>
    <source>
        <strain evidence="11">02AZ16</strain>
    </source>
</reference>
<name>A0A2S5RAT4_9PROT</name>